<comment type="caution">
    <text evidence="14">The sequence shown here is derived from an EMBL/GenBank/DDBJ whole genome shotgun (WGS) entry which is preliminary data.</text>
</comment>
<dbReference type="AlphaFoldDB" id="A0A6I2L2L5"/>
<keyword evidence="9" id="KW-0902">Two-component regulatory system</keyword>
<dbReference type="InterPro" id="IPR005467">
    <property type="entry name" value="His_kinase_dom"/>
</dbReference>
<dbReference type="SUPFAM" id="SSF55874">
    <property type="entry name" value="ATPase domain of HSP90 chaperone/DNA topoisomerase II/histidine kinase"/>
    <property type="match status" value="1"/>
</dbReference>
<dbReference type="Proteomes" id="UP000433309">
    <property type="component" value="Unassembled WGS sequence"/>
</dbReference>
<evidence type="ECO:0000256" key="5">
    <source>
        <dbReference type="ARBA" id="ARBA00022679"/>
    </source>
</evidence>
<evidence type="ECO:0000313" key="15">
    <source>
        <dbReference type="Proteomes" id="UP000433309"/>
    </source>
</evidence>
<dbReference type="PRINTS" id="PR00344">
    <property type="entry name" value="BCTRLSENSOR"/>
</dbReference>
<evidence type="ECO:0000256" key="11">
    <source>
        <dbReference type="SAM" id="Phobius"/>
    </source>
</evidence>
<dbReference type="PANTHER" id="PTHR45436">
    <property type="entry name" value="SENSOR HISTIDINE KINASE YKOH"/>
    <property type="match status" value="1"/>
</dbReference>
<evidence type="ECO:0000256" key="3">
    <source>
        <dbReference type="ARBA" id="ARBA00012438"/>
    </source>
</evidence>
<sequence length="439" mass="47157">MRLPLSLHARLSVGAILLSVSALTLVTYSIIDIINGVLSDNIDIAFDAHINVIDHAVDKDGNFHPDQVAGFPDLAGPGAQWGWQVEAVNGQWKKGSMPANTYYPWPRIHPSGGIYSGIGMATDGSELHIRRLETRRQGHPVSITVIASSILINGPLGQARDAIYRSLALFILVLVATAIVQLRYGLRPLRRLGKDLLQIRNGEVQRLPDGQPAELAPLADQINGLIALNNSGLEVARMNAANLAHSVKTPLSSLMLQLEHEGASAEARALVASISQRVAHHLKRARNGAGSLGARVRTDAYPLVEAIRPVLASIRRHQPVHIDNRLPQPTHIGIDPEDLSELLGNLLENACRYAGAQVVVSAREDGVDRTIQVEDDGAGIPAEDLARVLQPGVRLDEVTEGYGFGLAIVRELVGLYGGTLVLARSPALGGLCATLRFPK</sequence>
<dbReference type="InterPro" id="IPR004358">
    <property type="entry name" value="Sig_transdc_His_kin-like_C"/>
</dbReference>
<dbReference type="Gene3D" id="3.30.565.10">
    <property type="entry name" value="Histidine kinase-like ATPase, C-terminal domain"/>
    <property type="match status" value="1"/>
</dbReference>
<comment type="catalytic activity">
    <reaction evidence="1">
        <text>ATP + protein L-histidine = ADP + protein N-phospho-L-histidine.</text>
        <dbReference type="EC" id="2.7.13.3"/>
    </reaction>
</comment>
<dbReference type="SMART" id="SM00387">
    <property type="entry name" value="HATPase_c"/>
    <property type="match status" value="1"/>
</dbReference>
<keyword evidence="10 11" id="KW-0472">Membrane</keyword>
<dbReference type="GO" id="GO:0000160">
    <property type="term" value="P:phosphorelay signal transduction system"/>
    <property type="evidence" value="ECO:0007669"/>
    <property type="project" value="UniProtKB-KW"/>
</dbReference>
<dbReference type="PROSITE" id="PS50109">
    <property type="entry name" value="HIS_KIN"/>
    <property type="match status" value="1"/>
</dbReference>
<evidence type="ECO:0000256" key="1">
    <source>
        <dbReference type="ARBA" id="ARBA00000085"/>
    </source>
</evidence>
<feature type="transmembrane region" description="Helical" evidence="11">
    <location>
        <begin position="162"/>
        <end position="184"/>
    </location>
</feature>
<gene>
    <name evidence="14" type="ORF">GJ699_15855</name>
</gene>
<feature type="transmembrane region" description="Helical" evidence="11">
    <location>
        <begin position="12"/>
        <end position="31"/>
    </location>
</feature>
<dbReference type="EMBL" id="WKJK01000007">
    <property type="protein sequence ID" value="MRW91467.1"/>
    <property type="molecule type" value="Genomic_DNA"/>
</dbReference>
<comment type="subcellular location">
    <subcellularLocation>
        <location evidence="2">Membrane</location>
    </subcellularLocation>
</comment>
<evidence type="ECO:0000259" key="12">
    <source>
        <dbReference type="PROSITE" id="PS50109"/>
    </source>
</evidence>
<dbReference type="EC" id="2.7.13.3" evidence="3"/>
<protein>
    <recommendedName>
        <fullName evidence="3">histidine kinase</fullName>
        <ecNumber evidence="3">2.7.13.3</ecNumber>
    </recommendedName>
</protein>
<dbReference type="InterPro" id="IPR003594">
    <property type="entry name" value="HATPase_dom"/>
</dbReference>
<keyword evidence="4" id="KW-0597">Phosphoprotein</keyword>
<organism evidence="14 15">
    <name type="scientific">Duganella guangzhouensis</name>
    <dbReference type="NCBI Taxonomy" id="2666084"/>
    <lineage>
        <taxon>Bacteria</taxon>
        <taxon>Pseudomonadati</taxon>
        <taxon>Pseudomonadota</taxon>
        <taxon>Betaproteobacteria</taxon>
        <taxon>Burkholderiales</taxon>
        <taxon>Oxalobacteraceae</taxon>
        <taxon>Telluria group</taxon>
        <taxon>Duganella</taxon>
    </lineage>
</organism>
<dbReference type="PANTHER" id="PTHR45436:SF5">
    <property type="entry name" value="SENSOR HISTIDINE KINASE TRCS"/>
    <property type="match status" value="1"/>
</dbReference>
<evidence type="ECO:0000256" key="8">
    <source>
        <dbReference type="ARBA" id="ARBA00022989"/>
    </source>
</evidence>
<keyword evidence="5" id="KW-0808">Transferase</keyword>
<evidence type="ECO:0000256" key="2">
    <source>
        <dbReference type="ARBA" id="ARBA00004370"/>
    </source>
</evidence>
<dbReference type="InterPro" id="IPR050428">
    <property type="entry name" value="TCS_sensor_his_kinase"/>
</dbReference>
<keyword evidence="15" id="KW-1185">Reference proteome</keyword>
<proteinExistence type="predicted"/>
<accession>A0A6I2L2L5</accession>
<feature type="domain" description="Histidine kinase" evidence="12">
    <location>
        <begin position="242"/>
        <end position="439"/>
    </location>
</feature>
<reference evidence="14 15" key="1">
    <citation type="submission" date="2019-11" db="EMBL/GenBank/DDBJ databases">
        <title>Novel species isolated from a subtropical stream in China.</title>
        <authorList>
            <person name="Lu H."/>
        </authorList>
    </citation>
    <scope>NUCLEOTIDE SEQUENCE [LARGE SCALE GENOMIC DNA]</scope>
    <source>
        <strain evidence="14 15">FT80W</strain>
    </source>
</reference>
<dbReference type="PROSITE" id="PS50885">
    <property type="entry name" value="HAMP"/>
    <property type="match status" value="1"/>
</dbReference>
<evidence type="ECO:0000256" key="4">
    <source>
        <dbReference type="ARBA" id="ARBA00022553"/>
    </source>
</evidence>
<keyword evidence="8 11" id="KW-1133">Transmembrane helix</keyword>
<dbReference type="GO" id="GO:0004673">
    <property type="term" value="F:protein histidine kinase activity"/>
    <property type="evidence" value="ECO:0007669"/>
    <property type="project" value="UniProtKB-EC"/>
</dbReference>
<evidence type="ECO:0000256" key="10">
    <source>
        <dbReference type="ARBA" id="ARBA00023136"/>
    </source>
</evidence>
<keyword evidence="7" id="KW-0418">Kinase</keyword>
<evidence type="ECO:0000259" key="13">
    <source>
        <dbReference type="PROSITE" id="PS50885"/>
    </source>
</evidence>
<dbReference type="RefSeq" id="WP_154377875.1">
    <property type="nucleotide sequence ID" value="NZ_WKJK01000007.1"/>
</dbReference>
<dbReference type="GO" id="GO:0005886">
    <property type="term" value="C:plasma membrane"/>
    <property type="evidence" value="ECO:0007669"/>
    <property type="project" value="TreeGrafter"/>
</dbReference>
<dbReference type="Pfam" id="PF02518">
    <property type="entry name" value="HATPase_c"/>
    <property type="match status" value="1"/>
</dbReference>
<feature type="domain" description="HAMP" evidence="13">
    <location>
        <begin position="183"/>
        <end position="234"/>
    </location>
</feature>
<evidence type="ECO:0000256" key="9">
    <source>
        <dbReference type="ARBA" id="ARBA00023012"/>
    </source>
</evidence>
<evidence type="ECO:0000256" key="6">
    <source>
        <dbReference type="ARBA" id="ARBA00022692"/>
    </source>
</evidence>
<name>A0A6I2L2L5_9BURK</name>
<evidence type="ECO:0000313" key="14">
    <source>
        <dbReference type="EMBL" id="MRW91467.1"/>
    </source>
</evidence>
<evidence type="ECO:0000256" key="7">
    <source>
        <dbReference type="ARBA" id="ARBA00022777"/>
    </source>
</evidence>
<dbReference type="InterPro" id="IPR003660">
    <property type="entry name" value="HAMP_dom"/>
</dbReference>
<dbReference type="InterPro" id="IPR036890">
    <property type="entry name" value="HATPase_C_sf"/>
</dbReference>
<keyword evidence="6 11" id="KW-0812">Transmembrane</keyword>